<dbReference type="Pfam" id="PF06144">
    <property type="entry name" value="DNA_pol3_delta"/>
    <property type="match status" value="1"/>
</dbReference>
<dbReference type="GO" id="GO:0003677">
    <property type="term" value="F:DNA binding"/>
    <property type="evidence" value="ECO:0007669"/>
    <property type="project" value="InterPro"/>
</dbReference>
<evidence type="ECO:0000256" key="7">
    <source>
        <dbReference type="ARBA" id="ARBA00034754"/>
    </source>
</evidence>
<dbReference type="Gene3D" id="1.10.8.60">
    <property type="match status" value="1"/>
</dbReference>
<evidence type="ECO:0000313" key="12">
    <source>
        <dbReference type="Proteomes" id="UP000198575"/>
    </source>
</evidence>
<dbReference type="InterPro" id="IPR005790">
    <property type="entry name" value="DNA_polIII_delta"/>
</dbReference>
<dbReference type="STRING" id="578942.SAMN05216289_11750"/>
<dbReference type="GO" id="GO:0009360">
    <property type="term" value="C:DNA polymerase III complex"/>
    <property type="evidence" value="ECO:0007669"/>
    <property type="project" value="UniProtKB-UniRule"/>
</dbReference>
<gene>
    <name evidence="11" type="ORF">SAMN05216289_11750</name>
</gene>
<dbReference type="GO" id="GO:0006261">
    <property type="term" value="P:DNA-templated DNA replication"/>
    <property type="evidence" value="ECO:0007669"/>
    <property type="project" value="TreeGrafter"/>
</dbReference>
<dbReference type="AlphaFoldDB" id="A0A1I4YGH3"/>
<keyword evidence="6" id="KW-0239">DNA-directed DNA polymerase</keyword>
<evidence type="ECO:0000256" key="1">
    <source>
        <dbReference type="ARBA" id="ARBA00012417"/>
    </source>
</evidence>
<dbReference type="SUPFAM" id="SSF48019">
    <property type="entry name" value="post-AAA+ oligomerization domain-like"/>
    <property type="match status" value="1"/>
</dbReference>
<dbReference type="PANTHER" id="PTHR34388:SF1">
    <property type="entry name" value="DNA POLYMERASE III SUBUNIT DELTA"/>
    <property type="match status" value="1"/>
</dbReference>
<dbReference type="Proteomes" id="UP000198575">
    <property type="component" value="Unassembled WGS sequence"/>
</dbReference>
<keyword evidence="5" id="KW-0235">DNA replication</keyword>
<dbReference type="InterPro" id="IPR027417">
    <property type="entry name" value="P-loop_NTPase"/>
</dbReference>
<keyword evidence="4" id="KW-0548">Nucleotidyltransferase</keyword>
<evidence type="ECO:0000256" key="6">
    <source>
        <dbReference type="ARBA" id="ARBA00022932"/>
    </source>
</evidence>
<dbReference type="InterPro" id="IPR010372">
    <property type="entry name" value="DNA_pol3_delta_N"/>
</dbReference>
<evidence type="ECO:0000256" key="4">
    <source>
        <dbReference type="ARBA" id="ARBA00022695"/>
    </source>
</evidence>
<evidence type="ECO:0000256" key="2">
    <source>
        <dbReference type="ARBA" id="ARBA00017703"/>
    </source>
</evidence>
<name>A0A1I4YGH3_9GAMM</name>
<evidence type="ECO:0000256" key="3">
    <source>
        <dbReference type="ARBA" id="ARBA00022679"/>
    </source>
</evidence>
<protein>
    <recommendedName>
        <fullName evidence="2 9">DNA polymerase III subunit delta</fullName>
        <ecNumber evidence="1 9">2.7.7.7</ecNumber>
    </recommendedName>
</protein>
<evidence type="ECO:0000313" key="11">
    <source>
        <dbReference type="EMBL" id="SFN37072.1"/>
    </source>
</evidence>
<comment type="similarity">
    <text evidence="7">Belongs to the DNA polymerase HolA subunit family.</text>
</comment>
<feature type="domain" description="DNA polymerase III delta N-terminal" evidence="10">
    <location>
        <begin position="44"/>
        <end position="144"/>
    </location>
</feature>
<comment type="catalytic activity">
    <reaction evidence="8">
        <text>DNA(n) + a 2'-deoxyribonucleoside 5'-triphosphate = DNA(n+1) + diphosphate</text>
        <dbReference type="Rhea" id="RHEA:22508"/>
        <dbReference type="Rhea" id="RHEA-COMP:17339"/>
        <dbReference type="Rhea" id="RHEA-COMP:17340"/>
        <dbReference type="ChEBI" id="CHEBI:33019"/>
        <dbReference type="ChEBI" id="CHEBI:61560"/>
        <dbReference type="ChEBI" id="CHEBI:173112"/>
        <dbReference type="EC" id="2.7.7.7"/>
    </reaction>
</comment>
<evidence type="ECO:0000259" key="10">
    <source>
        <dbReference type="Pfam" id="PF06144"/>
    </source>
</evidence>
<dbReference type="PANTHER" id="PTHR34388">
    <property type="entry name" value="DNA POLYMERASE III SUBUNIT DELTA"/>
    <property type="match status" value="1"/>
</dbReference>
<evidence type="ECO:0000256" key="9">
    <source>
        <dbReference type="NCBIfam" id="TIGR01128"/>
    </source>
</evidence>
<dbReference type="EMBL" id="FOVF01000017">
    <property type="protein sequence ID" value="SFN37072.1"/>
    <property type="molecule type" value="Genomic_DNA"/>
</dbReference>
<sequence length="363" mass="39929">MAGNPRRCRAEVIAVRVSYNRPMPARITDLPRLLGASELKPVWLIAGAEHLLVLEAADRLRARSRELGYVEREIHDVDNRFDWNELAMSGAAMSLFATRRVIELRMPTGKPGKEGSAAISAWCADPPPDTLLLITAQEWSKQHEGAWYAAVDRAGVAMPVWPLKREELPGWISARMKMHGVKATRDAIELLAERTEGNLLAAAQEIDKLALLVGDAVLDIDMLETSVADDARFDAFRLTDAAITGDATRALRMVGGLRAEGAEAIPLLGWLLNQLRVLSRLAHAGGNLNQAFKTERIWDAKQAGFKRALQAGNAAHWERCIVQVGRIDRIAKGRADGDVWREIERLITAIAIPRRGAELLGAA</sequence>
<dbReference type="InterPro" id="IPR008921">
    <property type="entry name" value="DNA_pol3_clamp-load_cplx_C"/>
</dbReference>
<evidence type="ECO:0000256" key="8">
    <source>
        <dbReference type="ARBA" id="ARBA00049244"/>
    </source>
</evidence>
<accession>A0A1I4YGH3</accession>
<dbReference type="CDD" id="cd18138">
    <property type="entry name" value="HLD_clamp_pol_III_delta"/>
    <property type="match status" value="1"/>
</dbReference>
<proteinExistence type="inferred from homology"/>
<keyword evidence="3" id="KW-0808">Transferase</keyword>
<dbReference type="SUPFAM" id="SSF52540">
    <property type="entry name" value="P-loop containing nucleoside triphosphate hydrolases"/>
    <property type="match status" value="1"/>
</dbReference>
<reference evidence="11 12" key="1">
    <citation type="submission" date="2016-10" db="EMBL/GenBank/DDBJ databases">
        <authorList>
            <person name="de Groot N.N."/>
        </authorList>
    </citation>
    <scope>NUCLEOTIDE SEQUENCE [LARGE SCALE GENOMIC DNA]</scope>
    <source>
        <strain evidence="11 12">CGMCC 1.7659</strain>
    </source>
</reference>
<keyword evidence="12" id="KW-1185">Reference proteome</keyword>
<organism evidence="11 12">
    <name type="scientific">Dokdonella immobilis</name>
    <dbReference type="NCBI Taxonomy" id="578942"/>
    <lineage>
        <taxon>Bacteria</taxon>
        <taxon>Pseudomonadati</taxon>
        <taxon>Pseudomonadota</taxon>
        <taxon>Gammaproteobacteria</taxon>
        <taxon>Lysobacterales</taxon>
        <taxon>Rhodanobacteraceae</taxon>
        <taxon>Dokdonella</taxon>
    </lineage>
</organism>
<dbReference type="EC" id="2.7.7.7" evidence="1 9"/>
<dbReference type="Gene3D" id="1.20.272.10">
    <property type="match status" value="1"/>
</dbReference>
<dbReference type="Gene3D" id="3.40.50.300">
    <property type="entry name" value="P-loop containing nucleotide triphosphate hydrolases"/>
    <property type="match status" value="1"/>
</dbReference>
<dbReference type="NCBIfam" id="TIGR01128">
    <property type="entry name" value="holA"/>
    <property type="match status" value="1"/>
</dbReference>
<dbReference type="GO" id="GO:0003887">
    <property type="term" value="F:DNA-directed DNA polymerase activity"/>
    <property type="evidence" value="ECO:0007669"/>
    <property type="project" value="UniProtKB-UniRule"/>
</dbReference>
<evidence type="ECO:0000256" key="5">
    <source>
        <dbReference type="ARBA" id="ARBA00022705"/>
    </source>
</evidence>